<dbReference type="Gene3D" id="3.40.50.2300">
    <property type="match status" value="1"/>
</dbReference>
<dbReference type="InterPro" id="IPR011006">
    <property type="entry name" value="CheY-like_superfamily"/>
</dbReference>
<dbReference type="SMART" id="SM00850">
    <property type="entry name" value="LytTR"/>
    <property type="match status" value="1"/>
</dbReference>
<accession>A0ABW5LQ10</accession>
<feature type="domain" description="HTH LytTR-type" evidence="3">
    <location>
        <begin position="125"/>
        <end position="221"/>
    </location>
</feature>
<dbReference type="InterPro" id="IPR007492">
    <property type="entry name" value="LytTR_DNA-bd_dom"/>
</dbReference>
<comment type="caution">
    <text evidence="4">The sequence shown here is derived from an EMBL/GenBank/DDBJ whole genome shotgun (WGS) entry which is preliminary data.</text>
</comment>
<protein>
    <submittedName>
        <fullName evidence="4">LytR/AlgR family response regulator transcription factor</fullName>
    </submittedName>
</protein>
<dbReference type="SMART" id="SM00448">
    <property type="entry name" value="REC"/>
    <property type="match status" value="1"/>
</dbReference>
<keyword evidence="5" id="KW-1185">Reference proteome</keyword>
<dbReference type="Proteomes" id="UP001597508">
    <property type="component" value="Unassembled WGS sequence"/>
</dbReference>
<proteinExistence type="predicted"/>
<dbReference type="Pfam" id="PF04397">
    <property type="entry name" value="LytTR"/>
    <property type="match status" value="1"/>
</dbReference>
<reference evidence="5" key="1">
    <citation type="journal article" date="2019" name="Int. J. Syst. Evol. Microbiol.">
        <title>The Global Catalogue of Microorganisms (GCM) 10K type strain sequencing project: providing services to taxonomists for standard genome sequencing and annotation.</title>
        <authorList>
            <consortium name="The Broad Institute Genomics Platform"/>
            <consortium name="The Broad Institute Genome Sequencing Center for Infectious Disease"/>
            <person name="Wu L."/>
            <person name="Ma J."/>
        </authorList>
    </citation>
    <scope>NUCLEOTIDE SEQUENCE [LARGE SCALE GENOMIC DNA]</scope>
    <source>
        <strain evidence="5">KCTC 52127</strain>
    </source>
</reference>
<organism evidence="4 5">
    <name type="scientific">Pseudotenacibaculum haliotis</name>
    <dbReference type="NCBI Taxonomy" id="1862138"/>
    <lineage>
        <taxon>Bacteria</taxon>
        <taxon>Pseudomonadati</taxon>
        <taxon>Bacteroidota</taxon>
        <taxon>Flavobacteriia</taxon>
        <taxon>Flavobacteriales</taxon>
        <taxon>Flavobacteriaceae</taxon>
        <taxon>Pseudotenacibaculum</taxon>
    </lineage>
</organism>
<dbReference type="PANTHER" id="PTHR37299">
    <property type="entry name" value="TRANSCRIPTIONAL REGULATOR-RELATED"/>
    <property type="match status" value="1"/>
</dbReference>
<feature type="domain" description="Response regulatory" evidence="2">
    <location>
        <begin position="5"/>
        <end position="116"/>
    </location>
</feature>
<dbReference type="SUPFAM" id="SSF52172">
    <property type="entry name" value="CheY-like"/>
    <property type="match status" value="1"/>
</dbReference>
<evidence type="ECO:0000259" key="2">
    <source>
        <dbReference type="PROSITE" id="PS50110"/>
    </source>
</evidence>
<keyword evidence="1" id="KW-0597">Phosphoprotein</keyword>
<dbReference type="PROSITE" id="PS50930">
    <property type="entry name" value="HTH_LYTTR"/>
    <property type="match status" value="1"/>
</dbReference>
<evidence type="ECO:0000256" key="1">
    <source>
        <dbReference type="PROSITE-ProRule" id="PRU00169"/>
    </source>
</evidence>
<dbReference type="Pfam" id="PF00072">
    <property type="entry name" value="Response_reg"/>
    <property type="match status" value="1"/>
</dbReference>
<dbReference type="PROSITE" id="PS50110">
    <property type="entry name" value="RESPONSE_REGULATORY"/>
    <property type="match status" value="1"/>
</dbReference>
<name>A0ABW5LQ10_9FLAO</name>
<dbReference type="RefSeq" id="WP_379665429.1">
    <property type="nucleotide sequence ID" value="NZ_JBHULH010000001.1"/>
</dbReference>
<dbReference type="InterPro" id="IPR001789">
    <property type="entry name" value="Sig_transdc_resp-reg_receiver"/>
</dbReference>
<dbReference type="InterPro" id="IPR046947">
    <property type="entry name" value="LytR-like"/>
</dbReference>
<gene>
    <name evidence="4" type="ORF">ACFSRZ_05040</name>
</gene>
<feature type="modified residue" description="4-aspartylphosphate" evidence="1">
    <location>
        <position position="55"/>
    </location>
</feature>
<evidence type="ECO:0000313" key="5">
    <source>
        <dbReference type="Proteomes" id="UP001597508"/>
    </source>
</evidence>
<sequence>MRSLRVYILEDEIITQEVLKQTLESLNCNVCGMQANAEKALEEINLLAPDLVFLDIRVDGDKTGIWLGNQLDIPIIYLTAFSDQKNIKEAVQTDPISYLQKPFQEKDLMIALELAKSKLNGNKELLVRDKSLTVKVKVNNILYAKKEDHYLVLHLGSEKKMIRSTVQEFLDNVTDDFLQVHRSYIINKNFVSGFSNKVVKIRDTEIPISLSYLKEVKATLL</sequence>
<dbReference type="Gene3D" id="2.40.50.1020">
    <property type="entry name" value="LytTr DNA-binding domain"/>
    <property type="match status" value="1"/>
</dbReference>
<dbReference type="EMBL" id="JBHULH010000001">
    <property type="protein sequence ID" value="MFD2566725.1"/>
    <property type="molecule type" value="Genomic_DNA"/>
</dbReference>
<dbReference type="PANTHER" id="PTHR37299:SF1">
    <property type="entry name" value="STAGE 0 SPORULATION PROTEIN A HOMOLOG"/>
    <property type="match status" value="1"/>
</dbReference>
<evidence type="ECO:0000259" key="3">
    <source>
        <dbReference type="PROSITE" id="PS50930"/>
    </source>
</evidence>
<evidence type="ECO:0000313" key="4">
    <source>
        <dbReference type="EMBL" id="MFD2566725.1"/>
    </source>
</evidence>